<evidence type="ECO:0000256" key="1">
    <source>
        <dbReference type="SAM" id="MobiDB-lite"/>
    </source>
</evidence>
<feature type="compositionally biased region" description="Low complexity" evidence="1">
    <location>
        <begin position="81"/>
        <end position="97"/>
    </location>
</feature>
<reference evidence="2" key="1">
    <citation type="submission" date="2021-12" db="EMBL/GenBank/DDBJ databases">
        <authorList>
            <person name="King R."/>
        </authorList>
    </citation>
    <scope>NUCLEOTIDE SEQUENCE</scope>
</reference>
<evidence type="ECO:0000313" key="3">
    <source>
        <dbReference type="Proteomes" id="UP001154114"/>
    </source>
</evidence>
<evidence type="ECO:0000313" key="2">
    <source>
        <dbReference type="EMBL" id="CAD0196468.1"/>
    </source>
</evidence>
<feature type="compositionally biased region" description="Polar residues" evidence="1">
    <location>
        <begin position="43"/>
        <end position="55"/>
    </location>
</feature>
<dbReference type="AlphaFoldDB" id="A0A9N8PX78"/>
<gene>
    <name evidence="2" type="ORF">CINC_LOCUS10758</name>
</gene>
<proteinExistence type="predicted"/>
<protein>
    <submittedName>
        <fullName evidence="2">Uncharacterized protein</fullName>
    </submittedName>
</protein>
<feature type="region of interest" description="Disordered" evidence="1">
    <location>
        <begin position="36"/>
        <end position="55"/>
    </location>
</feature>
<keyword evidence="3" id="KW-1185">Reference proteome</keyword>
<organism evidence="2 3">
    <name type="scientific">Chrysodeixis includens</name>
    <name type="common">Soybean looper</name>
    <name type="synonym">Pseudoplusia includens</name>
    <dbReference type="NCBI Taxonomy" id="689277"/>
    <lineage>
        <taxon>Eukaryota</taxon>
        <taxon>Metazoa</taxon>
        <taxon>Ecdysozoa</taxon>
        <taxon>Arthropoda</taxon>
        <taxon>Hexapoda</taxon>
        <taxon>Insecta</taxon>
        <taxon>Pterygota</taxon>
        <taxon>Neoptera</taxon>
        <taxon>Endopterygota</taxon>
        <taxon>Lepidoptera</taxon>
        <taxon>Glossata</taxon>
        <taxon>Ditrysia</taxon>
        <taxon>Noctuoidea</taxon>
        <taxon>Noctuidae</taxon>
        <taxon>Plusiinae</taxon>
        <taxon>Chrysodeixis</taxon>
    </lineage>
</organism>
<dbReference type="EMBL" id="LR824007">
    <property type="protein sequence ID" value="CAD0196468.1"/>
    <property type="molecule type" value="Genomic_DNA"/>
</dbReference>
<dbReference type="Proteomes" id="UP001154114">
    <property type="component" value="Chromosome 4"/>
</dbReference>
<feature type="region of interest" description="Disordered" evidence="1">
    <location>
        <begin position="75"/>
        <end position="97"/>
    </location>
</feature>
<sequence>MATLAPISVASICGHMCSLRLLEWLRSRLLTAPPTNACRMSHAQPTRTDYSSSESIDSICPRESYCEAADAITRAPRGDDATPAARHPSPARASAPSAGSAVALAASSASLPSYNYIHHTCSPLCGS</sequence>
<name>A0A9N8PX78_CHRIL</name>
<accession>A0A9N8PX78</accession>